<dbReference type="Proteomes" id="UP001295740">
    <property type="component" value="Unassembled WGS sequence"/>
</dbReference>
<accession>A0AAI8VEP6</accession>
<comment type="caution">
    <text evidence="2">The sequence shown here is derived from an EMBL/GenBank/DDBJ whole genome shotgun (WGS) entry which is preliminary data.</text>
</comment>
<reference evidence="2" key="1">
    <citation type="submission" date="2023-10" db="EMBL/GenBank/DDBJ databases">
        <authorList>
            <person name="Hackl T."/>
        </authorList>
    </citation>
    <scope>NUCLEOTIDE SEQUENCE</scope>
</reference>
<name>A0AAI8VEP6_9PEZI</name>
<proteinExistence type="predicted"/>
<feature type="region of interest" description="Disordered" evidence="1">
    <location>
        <begin position="429"/>
        <end position="450"/>
    </location>
</feature>
<dbReference type="EMBL" id="CAUWAG010000008">
    <property type="protein sequence ID" value="CAJ2506353.1"/>
    <property type="molecule type" value="Genomic_DNA"/>
</dbReference>
<protein>
    <submittedName>
        <fullName evidence="2">Uu.00g004830.m01.CDS01</fullName>
    </submittedName>
</protein>
<gene>
    <name evidence="2" type="ORF">KHLLAP_LOCUS6821</name>
</gene>
<feature type="compositionally biased region" description="Low complexity" evidence="1">
    <location>
        <begin position="431"/>
        <end position="445"/>
    </location>
</feature>
<evidence type="ECO:0000313" key="3">
    <source>
        <dbReference type="Proteomes" id="UP001295740"/>
    </source>
</evidence>
<keyword evidence="3" id="KW-1185">Reference proteome</keyword>
<organism evidence="2 3">
    <name type="scientific">Anthostomella pinea</name>
    <dbReference type="NCBI Taxonomy" id="933095"/>
    <lineage>
        <taxon>Eukaryota</taxon>
        <taxon>Fungi</taxon>
        <taxon>Dikarya</taxon>
        <taxon>Ascomycota</taxon>
        <taxon>Pezizomycotina</taxon>
        <taxon>Sordariomycetes</taxon>
        <taxon>Xylariomycetidae</taxon>
        <taxon>Xylariales</taxon>
        <taxon>Xylariaceae</taxon>
        <taxon>Anthostomella</taxon>
    </lineage>
</organism>
<evidence type="ECO:0000256" key="1">
    <source>
        <dbReference type="SAM" id="MobiDB-lite"/>
    </source>
</evidence>
<sequence length="542" mass="62616">MTKSWFTPAEGDDPWFKPELRTQAYDKIGDAYDDKLYETLSEDWREDDPQPYLKYVREASADWPHLRLLADFMEVGTVPQRWKDIRPEEPKPKPEPVRVLDYDDTSEVKMKEIHSADRLRQSLRDGLSPGAAVKFRLYVVHDLSRDVIEALGQELNIDADFFRSHIVDYAWYNVRDRWRDPPVPELVGRRRNWLQMRYVTARYFDSSAEFEDATKEAQGFNVLRRPDDDLSNRAWWDKNGAIVAITRCRATYWLPPNHAQAGSSIGVLLLDPTVKHGKPLWGGRRNCRQTPTPRSFAERAPLAGESLKPNLFFDDFMHWATHTEAFLTPSTSNAHVPMQTLLHLACSEWQTMCDYIKTRLCQIDLEVVKPEKFATDRHSKHALEKLHMWRRFVPLYREMVDETLRHVFRFPCQPPPPMDTITVPAVPPASAPVSVGQQRTTTPPKGTKHHHPITAYEADFLTIRAALDEYQQRIDRLTAVVTAVMTIEDARRGLKDNHNIGRLTFLATFFIPFSLVAGIFSMQQDLGDALLGGMTLQRFFEV</sequence>
<dbReference type="AlphaFoldDB" id="A0AAI8VEP6"/>
<evidence type="ECO:0000313" key="2">
    <source>
        <dbReference type="EMBL" id="CAJ2506353.1"/>
    </source>
</evidence>